<dbReference type="Proteomes" id="UP001317705">
    <property type="component" value="Chromosome"/>
</dbReference>
<reference evidence="2 3" key="1">
    <citation type="submission" date="2022-12" db="EMBL/GenBank/DDBJ databases">
        <title>Polyphasic characterization of Geotalea uranireducens NIT-SL11 newly isolated from a complex of sewage sludge and microbially reduced graphene oxide.</title>
        <authorList>
            <person name="Xie L."/>
            <person name="Yoshida N."/>
            <person name="Meng L."/>
        </authorList>
    </citation>
    <scope>NUCLEOTIDE SEQUENCE [LARGE SCALE GENOMIC DNA]</scope>
    <source>
        <strain evidence="2 3">NIT-SL11</strain>
    </source>
</reference>
<protein>
    <submittedName>
        <fullName evidence="2">EpsI family protein</fullName>
    </submittedName>
</protein>
<accession>A0ABM8EKZ1</accession>
<evidence type="ECO:0000313" key="2">
    <source>
        <dbReference type="EMBL" id="BDV43070.1"/>
    </source>
</evidence>
<dbReference type="InterPro" id="IPR014263">
    <property type="entry name" value="Methanolan_biosynth_EpsI"/>
</dbReference>
<name>A0ABM8EKZ1_9BACT</name>
<organism evidence="2 3">
    <name type="scientific">Geotalea uraniireducens</name>
    <dbReference type="NCBI Taxonomy" id="351604"/>
    <lineage>
        <taxon>Bacteria</taxon>
        <taxon>Pseudomonadati</taxon>
        <taxon>Thermodesulfobacteriota</taxon>
        <taxon>Desulfuromonadia</taxon>
        <taxon>Geobacterales</taxon>
        <taxon>Geobacteraceae</taxon>
        <taxon>Geotalea</taxon>
    </lineage>
</organism>
<dbReference type="NCBIfam" id="TIGR02914">
    <property type="entry name" value="EpsI_fam"/>
    <property type="match status" value="1"/>
</dbReference>
<evidence type="ECO:0000313" key="3">
    <source>
        <dbReference type="Proteomes" id="UP001317705"/>
    </source>
</evidence>
<dbReference type="Pfam" id="PF11984">
    <property type="entry name" value="DUF3485"/>
    <property type="match status" value="1"/>
</dbReference>
<dbReference type="RefSeq" id="WP_281999187.1">
    <property type="nucleotide sequence ID" value="NZ_AP027151.1"/>
</dbReference>
<proteinExistence type="predicted"/>
<keyword evidence="3" id="KW-1185">Reference proteome</keyword>
<feature type="domain" description="Methanolan biosynthesis EpsI" evidence="1">
    <location>
        <begin position="8"/>
        <end position="206"/>
    </location>
</feature>
<dbReference type="EMBL" id="AP027151">
    <property type="protein sequence ID" value="BDV43070.1"/>
    <property type="molecule type" value="Genomic_DNA"/>
</dbReference>
<evidence type="ECO:0000259" key="1">
    <source>
        <dbReference type="Pfam" id="PF11984"/>
    </source>
</evidence>
<sequence length="210" mass="23431">MIGNRRFAILLILLVGTSIYLTTHADLTVPPNKPFASFPAAFSGWQMDAQTVFSSEVLDVLRPTDYLYRQYVDAAGHRVTLYVGYHSGGKESGVIHSPKHCLPGSGWFEASSQKISVTVPSKTIHAVEAVYQKGEDRELFVYWFQAGHKTLSDEYSLKAAEIWGSLFHRRRDAAFIRISVPSAGDSSVDMAVARHFIYAVYPALLEYLPQ</sequence>
<gene>
    <name evidence="2" type="ORF">GURASL_19930</name>
</gene>